<feature type="domain" description="BHLH" evidence="6">
    <location>
        <begin position="98"/>
        <end position="147"/>
    </location>
</feature>
<feature type="coiled-coil region" evidence="5">
    <location>
        <begin position="137"/>
        <end position="164"/>
    </location>
</feature>
<evidence type="ECO:0000256" key="1">
    <source>
        <dbReference type="ARBA" id="ARBA00004123"/>
    </source>
</evidence>
<keyword evidence="2" id="KW-0805">Transcription regulation</keyword>
<dbReference type="SMART" id="SM00353">
    <property type="entry name" value="HLH"/>
    <property type="match status" value="1"/>
</dbReference>
<evidence type="ECO:0000256" key="4">
    <source>
        <dbReference type="ARBA" id="ARBA00023242"/>
    </source>
</evidence>
<evidence type="ECO:0000259" key="6">
    <source>
        <dbReference type="PROSITE" id="PS50888"/>
    </source>
</evidence>
<evidence type="ECO:0000256" key="3">
    <source>
        <dbReference type="ARBA" id="ARBA00023163"/>
    </source>
</evidence>
<protein>
    <submittedName>
        <fullName evidence="7">Basic helix-loop-helix transcription factor</fullName>
    </submittedName>
</protein>
<proteinExistence type="evidence at transcript level"/>
<keyword evidence="3" id="KW-0804">Transcription</keyword>
<accession>A0A0H3Y8W9</accession>
<reference evidence="7" key="1">
    <citation type="submission" date="2014-12" db="EMBL/GenBank/DDBJ databases">
        <title>Genome-wide characterization and analysis of bHLH transcription factors related to tanshinones biosynthesis in Salvia miltiorrhiza.</title>
        <authorList>
            <person name="Zhang X."/>
            <person name="Song J."/>
        </authorList>
    </citation>
    <scope>NUCLEOTIDE SEQUENCE</scope>
</reference>
<evidence type="ECO:0000256" key="5">
    <source>
        <dbReference type="SAM" id="Coils"/>
    </source>
</evidence>
<name>A0A0H3Y8W9_SALMI</name>
<evidence type="ECO:0000256" key="2">
    <source>
        <dbReference type="ARBA" id="ARBA00023015"/>
    </source>
</evidence>
<evidence type="ECO:0000313" key="7">
    <source>
        <dbReference type="EMBL" id="AKN09610.1"/>
    </source>
</evidence>
<dbReference type="Gene3D" id="4.10.280.10">
    <property type="entry name" value="Helix-loop-helix DNA-binding domain"/>
    <property type="match status" value="1"/>
</dbReference>
<dbReference type="PANTHER" id="PTHR45959:SF2">
    <property type="entry name" value="BHLH TRANSCRIPTION FACTOR"/>
    <property type="match status" value="1"/>
</dbReference>
<dbReference type="PANTHER" id="PTHR45959">
    <property type="entry name" value="BHLH TRANSCRIPTION FACTOR"/>
    <property type="match status" value="1"/>
</dbReference>
<dbReference type="Pfam" id="PF00010">
    <property type="entry name" value="HLH"/>
    <property type="match status" value="1"/>
</dbReference>
<dbReference type="InterPro" id="IPR036638">
    <property type="entry name" value="HLH_DNA-bd_sf"/>
</dbReference>
<dbReference type="GO" id="GO:0046983">
    <property type="term" value="F:protein dimerization activity"/>
    <property type="evidence" value="ECO:0007669"/>
    <property type="project" value="InterPro"/>
</dbReference>
<dbReference type="EMBL" id="KP257508">
    <property type="protein sequence ID" value="AKN09610.1"/>
    <property type="molecule type" value="mRNA"/>
</dbReference>
<dbReference type="GO" id="GO:0005634">
    <property type="term" value="C:nucleus"/>
    <property type="evidence" value="ECO:0007669"/>
    <property type="project" value="UniProtKB-SubCell"/>
</dbReference>
<organism evidence="7">
    <name type="scientific">Salvia miltiorrhiza</name>
    <name type="common">Chinese sage</name>
    <dbReference type="NCBI Taxonomy" id="226208"/>
    <lineage>
        <taxon>Eukaryota</taxon>
        <taxon>Viridiplantae</taxon>
        <taxon>Streptophyta</taxon>
        <taxon>Embryophyta</taxon>
        <taxon>Tracheophyta</taxon>
        <taxon>Spermatophyta</taxon>
        <taxon>Magnoliopsida</taxon>
        <taxon>eudicotyledons</taxon>
        <taxon>Gunneridae</taxon>
        <taxon>Pentapetalae</taxon>
        <taxon>asterids</taxon>
        <taxon>lamiids</taxon>
        <taxon>Lamiales</taxon>
        <taxon>Lamiaceae</taxon>
        <taxon>Nepetoideae</taxon>
        <taxon>Mentheae</taxon>
        <taxon>Salviinae</taxon>
        <taxon>Salvia</taxon>
        <taxon>Salvia incertae sedis</taxon>
    </lineage>
</organism>
<dbReference type="SUPFAM" id="SSF47459">
    <property type="entry name" value="HLH, helix-loop-helix DNA-binding domain"/>
    <property type="match status" value="1"/>
</dbReference>
<keyword evidence="4" id="KW-0539">Nucleus</keyword>
<sequence>MEISGFRNLADLVNQHVNDALPVDFQSSFYEGLSHNFEQACEYDDRPLKQFRTSSHTPATTLQFDVIPTCDGVVWMNPKDEALVASKPIPFHQHHSHNKLADHSLAERKRREKIGKRFAALSALVPGLKKMDKASILEDAIEYMKLLEEKVKGLEEKARKRSMESAVVFTINKDDEDEDDFPIIRARFYDKEMLISIHCKRGRRVFEKIVGEIENLQFSIVNSSLMTYGDSSLSITLIALAQQKNDEEDSMSMEQLVRNLRGLLKIIL</sequence>
<comment type="subcellular location">
    <subcellularLocation>
        <location evidence="1">Nucleus</location>
    </subcellularLocation>
</comment>
<dbReference type="AlphaFoldDB" id="A0A0H3Y8W9"/>
<keyword evidence="5" id="KW-0175">Coiled coil</keyword>
<dbReference type="InterPro" id="IPR052610">
    <property type="entry name" value="bHLH_transcription_regulator"/>
</dbReference>
<dbReference type="InterPro" id="IPR011598">
    <property type="entry name" value="bHLH_dom"/>
</dbReference>
<dbReference type="PROSITE" id="PS50888">
    <property type="entry name" value="BHLH"/>
    <property type="match status" value="1"/>
</dbReference>